<evidence type="ECO:0000313" key="2">
    <source>
        <dbReference type="Proteomes" id="UP000039370"/>
    </source>
</evidence>
<reference evidence="2" key="1">
    <citation type="submission" date="2015-01" db="EMBL/GenBank/DDBJ databases">
        <authorList>
            <person name="MANFREDI Pablo"/>
        </authorList>
    </citation>
    <scope>NUCLEOTIDE SEQUENCE [LARGE SCALE GENOMIC DNA]</scope>
    <source>
        <strain evidence="2">Cc11</strain>
    </source>
</reference>
<evidence type="ECO:0000313" key="1">
    <source>
        <dbReference type="EMBL" id="CEN50960.1"/>
    </source>
</evidence>
<dbReference type="EMBL" id="CDOK01000139">
    <property type="protein sequence ID" value="CEN50960.1"/>
    <property type="molecule type" value="Genomic_DNA"/>
</dbReference>
<dbReference type="AlphaFoldDB" id="A0A0B7IGI2"/>
<sequence>MDYGQNGTPDYPRYLWQNSVNTWQWGNKVTIALGQSSLPSEALYDLKK</sequence>
<dbReference type="Proteomes" id="UP000039370">
    <property type="component" value="Unassembled WGS sequence"/>
</dbReference>
<name>A0A0B7IGI2_9FLAO</name>
<accession>A0A0B7IGI2</accession>
<protein>
    <submittedName>
        <fullName evidence="1">Uncharacterized protein</fullName>
    </submittedName>
</protein>
<proteinExistence type="predicted"/>
<organism evidence="1 2">
    <name type="scientific">Capnocytophaga canimorsus</name>
    <dbReference type="NCBI Taxonomy" id="28188"/>
    <lineage>
        <taxon>Bacteria</taxon>
        <taxon>Pseudomonadati</taxon>
        <taxon>Bacteroidota</taxon>
        <taxon>Flavobacteriia</taxon>
        <taxon>Flavobacteriales</taxon>
        <taxon>Flavobacteriaceae</taxon>
        <taxon>Capnocytophaga</taxon>
    </lineage>
</organism>
<gene>
    <name evidence="1" type="ORF">CCAN11_2230004</name>
</gene>